<gene>
    <name evidence="2" type="ORF">BCV69DRAFT_15370</name>
</gene>
<protein>
    <submittedName>
        <fullName evidence="2">Uncharacterized protein</fullName>
    </submittedName>
</protein>
<keyword evidence="3" id="KW-1185">Reference proteome</keyword>
<sequence length="142" mass="15733">MRPLRQTQAVNMCRLRANAGSSRTRRAEGHFPSVQARSRLFSSGPGTRAALRLFAEPKGRGDRQTDRKRRQSISAPEASKWGRLRTRDQCKEDGSQAGRQADRQADKRSDAPLFSFSLLDTERLTNGVHPMPSDGSVGLADP</sequence>
<dbReference type="EMBL" id="KZ819321">
    <property type="protein sequence ID" value="PWN23963.1"/>
    <property type="molecule type" value="Genomic_DNA"/>
</dbReference>
<evidence type="ECO:0000256" key="1">
    <source>
        <dbReference type="SAM" id="MobiDB-lite"/>
    </source>
</evidence>
<dbReference type="RefSeq" id="XP_025351123.1">
    <property type="nucleotide sequence ID" value="XM_025489371.1"/>
</dbReference>
<organism evidence="2 3">
    <name type="scientific">Pseudomicrostroma glucosiphilum</name>
    <dbReference type="NCBI Taxonomy" id="1684307"/>
    <lineage>
        <taxon>Eukaryota</taxon>
        <taxon>Fungi</taxon>
        <taxon>Dikarya</taxon>
        <taxon>Basidiomycota</taxon>
        <taxon>Ustilaginomycotina</taxon>
        <taxon>Exobasidiomycetes</taxon>
        <taxon>Microstromatales</taxon>
        <taxon>Microstromatales incertae sedis</taxon>
        <taxon>Pseudomicrostroma</taxon>
    </lineage>
</organism>
<evidence type="ECO:0000313" key="3">
    <source>
        <dbReference type="Proteomes" id="UP000245942"/>
    </source>
</evidence>
<reference evidence="2 3" key="1">
    <citation type="journal article" date="2018" name="Mol. Biol. Evol.">
        <title>Broad Genomic Sampling Reveals a Smut Pathogenic Ancestry of the Fungal Clade Ustilaginomycotina.</title>
        <authorList>
            <person name="Kijpornyongpan T."/>
            <person name="Mondo S.J."/>
            <person name="Barry K."/>
            <person name="Sandor L."/>
            <person name="Lee J."/>
            <person name="Lipzen A."/>
            <person name="Pangilinan J."/>
            <person name="LaButti K."/>
            <person name="Hainaut M."/>
            <person name="Henrissat B."/>
            <person name="Grigoriev I.V."/>
            <person name="Spatafora J.W."/>
            <person name="Aime M.C."/>
        </authorList>
    </citation>
    <scope>NUCLEOTIDE SEQUENCE [LARGE SCALE GENOMIC DNA]</scope>
    <source>
        <strain evidence="2 3">MCA 4718</strain>
    </source>
</reference>
<proteinExistence type="predicted"/>
<dbReference type="Proteomes" id="UP000245942">
    <property type="component" value="Unassembled WGS sequence"/>
</dbReference>
<dbReference type="AlphaFoldDB" id="A0A316UJ45"/>
<evidence type="ECO:0000313" key="2">
    <source>
        <dbReference type="EMBL" id="PWN23963.1"/>
    </source>
</evidence>
<feature type="compositionally biased region" description="Basic and acidic residues" evidence="1">
    <location>
        <begin position="55"/>
        <end position="65"/>
    </location>
</feature>
<feature type="region of interest" description="Disordered" evidence="1">
    <location>
        <begin position="17"/>
        <end position="142"/>
    </location>
</feature>
<feature type="compositionally biased region" description="Basic and acidic residues" evidence="1">
    <location>
        <begin position="85"/>
        <end position="110"/>
    </location>
</feature>
<dbReference type="GeneID" id="37011105"/>
<accession>A0A316UJ45</accession>
<name>A0A316UJ45_9BASI</name>